<feature type="compositionally biased region" description="Polar residues" evidence="1">
    <location>
        <begin position="47"/>
        <end position="62"/>
    </location>
</feature>
<evidence type="ECO:0000313" key="3">
    <source>
        <dbReference type="Proteomes" id="UP000239156"/>
    </source>
</evidence>
<comment type="caution">
    <text evidence="2">The sequence shown here is derived from an EMBL/GenBank/DDBJ whole genome shotgun (WGS) entry which is preliminary data.</text>
</comment>
<evidence type="ECO:0000256" key="1">
    <source>
        <dbReference type="SAM" id="MobiDB-lite"/>
    </source>
</evidence>
<name>A0A2S4UWQ1_9BASI</name>
<keyword evidence="3" id="KW-1185">Reference proteome</keyword>
<proteinExistence type="predicted"/>
<sequence>MTKSIRSNRPELRGLLEAPTRPCGRKSTSEQGGGVQYVDSPREISGDPNQRQSPSDPSQPTVPSELVSVKTGGGLGDGSRRSTPESSGATPKPPTITHGELAKMPKADQIRILVKEHVAHSKECQKEALLGATPCLRSLLTGAQASQKALQKLIDNEEIEKYVKGWNPWEEKKTFFPSAAPKKDVSRLRFRRNDRARSSTSLNLTGNPYSCPDKWRKTTQLLQVAAGLYDNLQ</sequence>
<accession>A0A2S4UWQ1</accession>
<reference evidence="2" key="1">
    <citation type="submission" date="2017-12" db="EMBL/GenBank/DDBJ databases">
        <title>Gene loss provides genomic basis for host adaptation in cereal stripe rust fungi.</title>
        <authorList>
            <person name="Xia C."/>
        </authorList>
    </citation>
    <scope>NUCLEOTIDE SEQUENCE [LARGE SCALE GENOMIC DNA]</scope>
    <source>
        <strain evidence="2">93-210</strain>
    </source>
</reference>
<dbReference type="VEuPathDB" id="FungiDB:PSHT_03743"/>
<dbReference type="VEuPathDB" id="FungiDB:PSTT_12306"/>
<feature type="region of interest" description="Disordered" evidence="1">
    <location>
        <begin position="1"/>
        <end position="99"/>
    </location>
</feature>
<dbReference type="Proteomes" id="UP000239156">
    <property type="component" value="Unassembled WGS sequence"/>
</dbReference>
<evidence type="ECO:0000313" key="2">
    <source>
        <dbReference type="EMBL" id="POW01719.1"/>
    </source>
</evidence>
<dbReference type="AlphaFoldDB" id="A0A2S4UWQ1"/>
<gene>
    <name evidence="2" type="ORF">PSTT_12306</name>
</gene>
<dbReference type="EMBL" id="PKSL01000154">
    <property type="protein sequence ID" value="POW01719.1"/>
    <property type="molecule type" value="Genomic_DNA"/>
</dbReference>
<protein>
    <submittedName>
        <fullName evidence="2">Uncharacterized protein</fullName>
    </submittedName>
</protein>
<organism evidence="2 3">
    <name type="scientific">Puccinia striiformis</name>
    <dbReference type="NCBI Taxonomy" id="27350"/>
    <lineage>
        <taxon>Eukaryota</taxon>
        <taxon>Fungi</taxon>
        <taxon>Dikarya</taxon>
        <taxon>Basidiomycota</taxon>
        <taxon>Pucciniomycotina</taxon>
        <taxon>Pucciniomycetes</taxon>
        <taxon>Pucciniales</taxon>
        <taxon>Pucciniaceae</taxon>
        <taxon>Puccinia</taxon>
    </lineage>
</organism>